<accession>A0ABN9HLW8</accession>
<feature type="non-terminal residue" evidence="1">
    <location>
        <position position="1"/>
    </location>
</feature>
<evidence type="ECO:0000313" key="2">
    <source>
        <dbReference type="Proteomes" id="UP001162483"/>
    </source>
</evidence>
<proteinExistence type="predicted"/>
<gene>
    <name evidence="1" type="ORF">SPARVUS_LOCUS16337461</name>
</gene>
<name>A0ABN9HLW8_9NEOB</name>
<dbReference type="EMBL" id="CATNWA010021455">
    <property type="protein sequence ID" value="CAI9622783.1"/>
    <property type="molecule type" value="Genomic_DNA"/>
</dbReference>
<sequence>NQHWGFYFLLNKLKKTENVEKKSFFLVSVIKFCK</sequence>
<dbReference type="Proteomes" id="UP001162483">
    <property type="component" value="Unassembled WGS sequence"/>
</dbReference>
<organism evidence="1 2">
    <name type="scientific">Staurois parvus</name>
    <dbReference type="NCBI Taxonomy" id="386267"/>
    <lineage>
        <taxon>Eukaryota</taxon>
        <taxon>Metazoa</taxon>
        <taxon>Chordata</taxon>
        <taxon>Craniata</taxon>
        <taxon>Vertebrata</taxon>
        <taxon>Euteleostomi</taxon>
        <taxon>Amphibia</taxon>
        <taxon>Batrachia</taxon>
        <taxon>Anura</taxon>
        <taxon>Neobatrachia</taxon>
        <taxon>Ranoidea</taxon>
        <taxon>Ranidae</taxon>
        <taxon>Staurois</taxon>
    </lineage>
</organism>
<keyword evidence="2" id="KW-1185">Reference proteome</keyword>
<protein>
    <submittedName>
        <fullName evidence="1">Uncharacterized protein</fullName>
    </submittedName>
</protein>
<reference evidence="1" key="1">
    <citation type="submission" date="2023-05" db="EMBL/GenBank/DDBJ databases">
        <authorList>
            <person name="Stuckert A."/>
        </authorList>
    </citation>
    <scope>NUCLEOTIDE SEQUENCE</scope>
</reference>
<evidence type="ECO:0000313" key="1">
    <source>
        <dbReference type="EMBL" id="CAI9622783.1"/>
    </source>
</evidence>
<comment type="caution">
    <text evidence="1">The sequence shown here is derived from an EMBL/GenBank/DDBJ whole genome shotgun (WGS) entry which is preliminary data.</text>
</comment>